<reference evidence="3 4" key="1">
    <citation type="submission" date="2016-10" db="EMBL/GenBank/DDBJ databases">
        <authorList>
            <person name="Varghese N."/>
            <person name="Submissions S."/>
        </authorList>
    </citation>
    <scope>NUCLEOTIDE SEQUENCE [LARGE SCALE GENOMIC DNA]</scope>
    <source>
        <strain evidence="3 4">DSM 2373</strain>
    </source>
</reference>
<gene>
    <name evidence="3" type="ORF">SAMN04488571_101231</name>
</gene>
<sequence length="333" mass="36582">MSNMTLNKTSCTLVTVLLLLACAAASAGCTGTNADENGSAAPTSPEATASPGATPAQPSSGGLLGEEEARSLAVAALEREMPGIRIERMVAEPYDVQTYGDVWRFRVKAEDDPDLEGDISVWIDAADGEMVYFLDGRDYYRPADPSVTIEAAEEIANAYLRERKESSDVVKTVAVLSTVDTPLGSRNGPYHFVYQRSIDGVLCLYDGVTLDIDSIDGRVVSYHKAWRVSDNDTTADPDPSITEDAAQERVLAYLNDTYGTDPGEIVIRATELRWYDLAARQRRSQEPVSVPLAWRIEFDDERYRSQDPPRTTTVWIDAHSGEILSAAYDNLRR</sequence>
<dbReference type="Proteomes" id="UP000326500">
    <property type="component" value="Unassembled WGS sequence"/>
</dbReference>
<name>A0A1G8X330_9EURY</name>
<dbReference type="EMBL" id="FNFT01000001">
    <property type="protein sequence ID" value="SDJ85058.1"/>
    <property type="molecule type" value="Genomic_DNA"/>
</dbReference>
<dbReference type="AlphaFoldDB" id="A0A1G8X330"/>
<proteinExistence type="predicted"/>
<dbReference type="InterPro" id="IPR032599">
    <property type="entry name" value="YcdB/YcdC_rep_domain"/>
</dbReference>
<dbReference type="RefSeq" id="WP_066956251.1">
    <property type="nucleotide sequence ID" value="NZ_FNFT01000001.1"/>
</dbReference>
<feature type="domain" description="YcdB/YcdC repeated" evidence="2">
    <location>
        <begin position="114"/>
        <end position="224"/>
    </location>
</feature>
<dbReference type="STRING" id="2200.GCA_001571405_00976"/>
<feature type="compositionally biased region" description="Low complexity" evidence="1">
    <location>
        <begin position="34"/>
        <end position="56"/>
    </location>
</feature>
<accession>A0A1G8X330</accession>
<organism evidence="3 4">
    <name type="scientific">Methanoculleus thermophilus</name>
    <dbReference type="NCBI Taxonomy" id="2200"/>
    <lineage>
        <taxon>Archaea</taxon>
        <taxon>Methanobacteriati</taxon>
        <taxon>Methanobacteriota</taxon>
        <taxon>Stenosarchaea group</taxon>
        <taxon>Methanomicrobia</taxon>
        <taxon>Methanomicrobiales</taxon>
        <taxon>Methanomicrobiaceae</taxon>
        <taxon>Methanoculleus</taxon>
    </lineage>
</organism>
<evidence type="ECO:0000313" key="3">
    <source>
        <dbReference type="EMBL" id="SDJ85058.1"/>
    </source>
</evidence>
<keyword evidence="4" id="KW-1185">Reference proteome</keyword>
<feature type="region of interest" description="Disordered" evidence="1">
    <location>
        <begin position="34"/>
        <end position="65"/>
    </location>
</feature>
<dbReference type="Pfam" id="PF16244">
    <property type="entry name" value="DUF4901"/>
    <property type="match status" value="1"/>
</dbReference>
<protein>
    <submittedName>
        <fullName evidence="3">Peptidase propeptide and YPEB domain-containing protein</fullName>
    </submittedName>
</protein>
<evidence type="ECO:0000256" key="1">
    <source>
        <dbReference type="SAM" id="MobiDB-lite"/>
    </source>
</evidence>
<evidence type="ECO:0000259" key="2">
    <source>
        <dbReference type="Pfam" id="PF16244"/>
    </source>
</evidence>
<dbReference type="OrthoDB" id="107458at2157"/>
<evidence type="ECO:0000313" key="4">
    <source>
        <dbReference type="Proteomes" id="UP000326500"/>
    </source>
</evidence>